<dbReference type="PROSITE" id="PS50922">
    <property type="entry name" value="TLC"/>
    <property type="match status" value="1"/>
</dbReference>
<feature type="transmembrane region" description="Helical" evidence="11">
    <location>
        <begin position="224"/>
        <end position="249"/>
    </location>
</feature>
<evidence type="ECO:0000256" key="10">
    <source>
        <dbReference type="SAM" id="MobiDB-lite"/>
    </source>
</evidence>
<feature type="transmembrane region" description="Helical" evidence="11">
    <location>
        <begin position="180"/>
        <end position="197"/>
    </location>
</feature>
<keyword evidence="14" id="KW-1185">Reference proteome</keyword>
<name>A0A1Y1Y3H8_9PLEO</name>
<keyword evidence="6 11" id="KW-1133">Transmembrane helix</keyword>
<organism evidence="13 14">
    <name type="scientific">Clohesyomyces aquaticus</name>
    <dbReference type="NCBI Taxonomy" id="1231657"/>
    <lineage>
        <taxon>Eukaryota</taxon>
        <taxon>Fungi</taxon>
        <taxon>Dikarya</taxon>
        <taxon>Ascomycota</taxon>
        <taxon>Pezizomycotina</taxon>
        <taxon>Dothideomycetes</taxon>
        <taxon>Pleosporomycetidae</taxon>
        <taxon>Pleosporales</taxon>
        <taxon>Lindgomycetaceae</taxon>
        <taxon>Clohesyomyces</taxon>
    </lineage>
</organism>
<feature type="region of interest" description="Disordered" evidence="10">
    <location>
        <begin position="47"/>
        <end position="71"/>
    </location>
</feature>
<dbReference type="InterPro" id="IPR006634">
    <property type="entry name" value="TLC-dom"/>
</dbReference>
<evidence type="ECO:0000256" key="11">
    <source>
        <dbReference type="SAM" id="Phobius"/>
    </source>
</evidence>
<feature type="transmembrane region" description="Helical" evidence="11">
    <location>
        <begin position="341"/>
        <end position="363"/>
    </location>
</feature>
<dbReference type="GO" id="GO:0046513">
    <property type="term" value="P:ceramide biosynthetic process"/>
    <property type="evidence" value="ECO:0007669"/>
    <property type="project" value="InterPro"/>
</dbReference>
<feature type="region of interest" description="Disordered" evidence="10">
    <location>
        <begin position="468"/>
        <end position="544"/>
    </location>
</feature>
<proteinExistence type="inferred from homology"/>
<dbReference type="EMBL" id="MCFA01000392">
    <property type="protein sequence ID" value="ORX92435.1"/>
    <property type="molecule type" value="Genomic_DNA"/>
</dbReference>
<feature type="transmembrane region" description="Helical" evidence="11">
    <location>
        <begin position="121"/>
        <end position="144"/>
    </location>
</feature>
<dbReference type="PANTHER" id="PTHR12560:SF11">
    <property type="entry name" value="CERAMIDE SYNTHASE LAC1-RELATED"/>
    <property type="match status" value="1"/>
</dbReference>
<evidence type="ECO:0000256" key="7">
    <source>
        <dbReference type="ARBA" id="ARBA00023136"/>
    </source>
</evidence>
<accession>A0A1Y1Y3H8</accession>
<feature type="compositionally biased region" description="Polar residues" evidence="10">
    <location>
        <begin position="86"/>
        <end position="96"/>
    </location>
</feature>
<feature type="compositionally biased region" description="Low complexity" evidence="10">
    <location>
        <begin position="482"/>
        <end position="499"/>
    </location>
</feature>
<dbReference type="Pfam" id="PF03798">
    <property type="entry name" value="TRAM_LAG1_CLN8"/>
    <property type="match status" value="1"/>
</dbReference>
<feature type="transmembrane region" description="Helical" evidence="11">
    <location>
        <begin position="309"/>
        <end position="329"/>
    </location>
</feature>
<comment type="caution">
    <text evidence="13">The sequence shown here is derived from an EMBL/GenBank/DDBJ whole genome shotgun (WGS) entry which is preliminary data.</text>
</comment>
<evidence type="ECO:0000256" key="9">
    <source>
        <dbReference type="PROSITE-ProRule" id="PRU00205"/>
    </source>
</evidence>
<feature type="compositionally biased region" description="Basic and acidic residues" evidence="10">
    <location>
        <begin position="468"/>
        <end position="477"/>
    </location>
</feature>
<keyword evidence="5" id="KW-0256">Endoplasmic reticulum</keyword>
<keyword evidence="8" id="KW-0325">Glycoprotein</keyword>
<dbReference type="GO" id="GO:0005789">
    <property type="term" value="C:endoplasmic reticulum membrane"/>
    <property type="evidence" value="ECO:0007669"/>
    <property type="project" value="UniProtKB-SubCell"/>
</dbReference>
<evidence type="ECO:0000256" key="1">
    <source>
        <dbReference type="ARBA" id="ARBA00004477"/>
    </source>
</evidence>
<feature type="region of interest" description="Disordered" evidence="10">
    <location>
        <begin position="86"/>
        <end position="111"/>
    </location>
</feature>
<reference evidence="13 14" key="1">
    <citation type="submission" date="2016-07" db="EMBL/GenBank/DDBJ databases">
        <title>Pervasive Adenine N6-methylation of Active Genes in Fungi.</title>
        <authorList>
            <consortium name="DOE Joint Genome Institute"/>
            <person name="Mondo S.J."/>
            <person name="Dannebaum R.O."/>
            <person name="Kuo R.C."/>
            <person name="Labutti K."/>
            <person name="Haridas S."/>
            <person name="Kuo A."/>
            <person name="Salamov A."/>
            <person name="Ahrendt S.R."/>
            <person name="Lipzen A."/>
            <person name="Sullivan W."/>
            <person name="Andreopoulos W.B."/>
            <person name="Clum A."/>
            <person name="Lindquist E."/>
            <person name="Daum C."/>
            <person name="Ramamoorthy G.K."/>
            <person name="Gryganskyi A."/>
            <person name="Culley D."/>
            <person name="Magnuson J.K."/>
            <person name="James T.Y."/>
            <person name="O'Malley M.A."/>
            <person name="Stajich J.E."/>
            <person name="Spatafora J.W."/>
            <person name="Visel A."/>
            <person name="Grigoriev I.V."/>
        </authorList>
    </citation>
    <scope>NUCLEOTIDE SEQUENCE [LARGE SCALE GENOMIC DNA]</scope>
    <source>
        <strain evidence="13 14">CBS 115471</strain>
    </source>
</reference>
<evidence type="ECO:0000256" key="8">
    <source>
        <dbReference type="ARBA" id="ARBA00023180"/>
    </source>
</evidence>
<evidence type="ECO:0000259" key="12">
    <source>
        <dbReference type="PROSITE" id="PS50922"/>
    </source>
</evidence>
<keyword evidence="3" id="KW-0808">Transferase</keyword>
<dbReference type="AlphaFoldDB" id="A0A1Y1Y3H8"/>
<dbReference type="InterPro" id="IPR016439">
    <property type="entry name" value="Lag1/Lac1-like"/>
</dbReference>
<evidence type="ECO:0000256" key="5">
    <source>
        <dbReference type="ARBA" id="ARBA00022824"/>
    </source>
</evidence>
<dbReference type="SMART" id="SM00724">
    <property type="entry name" value="TLC"/>
    <property type="match status" value="1"/>
</dbReference>
<gene>
    <name evidence="13" type="ORF">BCR34DRAFT_581088</name>
</gene>
<dbReference type="Proteomes" id="UP000193144">
    <property type="component" value="Unassembled WGS sequence"/>
</dbReference>
<dbReference type="STRING" id="1231657.A0A1Y1Y3H8"/>
<feature type="compositionally biased region" description="Polar residues" evidence="10">
    <location>
        <begin position="504"/>
        <end position="525"/>
    </location>
</feature>
<keyword evidence="7 9" id="KW-0472">Membrane</keyword>
<feature type="transmembrane region" description="Helical" evidence="11">
    <location>
        <begin position="402"/>
        <end position="423"/>
    </location>
</feature>
<dbReference type="GO" id="GO:0050291">
    <property type="term" value="F:sphingosine N-acyltransferase activity"/>
    <property type="evidence" value="ECO:0007669"/>
    <property type="project" value="InterPro"/>
</dbReference>
<feature type="transmembrane region" description="Helical" evidence="11">
    <location>
        <begin position="269"/>
        <end position="289"/>
    </location>
</feature>
<feature type="domain" description="TLC" evidence="12">
    <location>
        <begin position="215"/>
        <end position="431"/>
    </location>
</feature>
<evidence type="ECO:0000256" key="6">
    <source>
        <dbReference type="ARBA" id="ARBA00022989"/>
    </source>
</evidence>
<evidence type="ECO:0000256" key="2">
    <source>
        <dbReference type="ARBA" id="ARBA00009808"/>
    </source>
</evidence>
<keyword evidence="4 9" id="KW-0812">Transmembrane</keyword>
<evidence type="ECO:0000256" key="4">
    <source>
        <dbReference type="ARBA" id="ARBA00022692"/>
    </source>
</evidence>
<sequence length="544" mass="61920">MTSAATCTLSPTSFPRRNIAVPIFTMTAQPGLEPFPPLNVSHNFVRRESHSHKHGDSSRRRRKSSGLGGELPGDSDVAAFATLAQSSPPLTPSDMSRPSDKPGRRSKRRTLRRALSKAKRICIRHTWVGPLVLGLTVISLYLIYPYPSNPVSAALFLSYEIPQPPGSTGPIQYGKGARDFAFVGFYIILLSFTREFIMQRILRPLALHYGIKSRAKQARFMEQYYTAIYFAFLGPFGMWVMSRTPIWYFNTRAMYEGFPHRTHDAAFKAYYLVQASYWAQQMIVLMLMLEKPRKDFKELVAHHFITLSLIWLSYRFHFTYMGLAVYITHDVSDFFLATSKVLNYIDSSIVGPYFFIFMCVWGYLRHFINLRILTSIITQMPYIGPFELNWETQQYKCTLAQYITFSLLAALQAVNIFWSFLILRIAWRFVKSWGEDELEDDRSEYGESDLEDEFEYQERKERQAVHMEDIKEERESSESPQAKAKANGAAKLNGSANGKVNGTAKPNGTPKVTVNGRTPNPSPSVASGAEPRSSSRIQARKGGN</sequence>
<dbReference type="PANTHER" id="PTHR12560">
    <property type="entry name" value="LONGEVITY ASSURANCE FACTOR 1 LAG1"/>
    <property type="match status" value="1"/>
</dbReference>
<comment type="subcellular location">
    <subcellularLocation>
        <location evidence="1">Endoplasmic reticulum membrane</location>
        <topology evidence="1">Multi-pass membrane protein</topology>
    </subcellularLocation>
</comment>
<evidence type="ECO:0000313" key="14">
    <source>
        <dbReference type="Proteomes" id="UP000193144"/>
    </source>
</evidence>
<protein>
    <submittedName>
        <fullName evidence="13">TLC domain-domain-containing protein</fullName>
    </submittedName>
</protein>
<evidence type="ECO:0000256" key="3">
    <source>
        <dbReference type="ARBA" id="ARBA00022679"/>
    </source>
</evidence>
<feature type="compositionally biased region" description="Basic residues" evidence="10">
    <location>
        <begin position="49"/>
        <end position="64"/>
    </location>
</feature>
<evidence type="ECO:0000313" key="13">
    <source>
        <dbReference type="EMBL" id="ORX92435.1"/>
    </source>
</evidence>
<comment type="similarity">
    <text evidence="2">Belongs to the sphingosine N-acyltransferase family.</text>
</comment>
<dbReference type="OrthoDB" id="3053196at2759"/>